<dbReference type="InterPro" id="IPR035965">
    <property type="entry name" value="PAS-like_dom_sf"/>
</dbReference>
<accession>A0A318NZ38</accession>
<dbReference type="Pfam" id="PF14689">
    <property type="entry name" value="SPOB_a"/>
    <property type="match status" value="1"/>
</dbReference>
<dbReference type="EC" id="2.7.13.3" evidence="3"/>
<dbReference type="FunFam" id="3.30.450.20:FF:000018">
    <property type="entry name" value="Sensor histidine kinase DcuS"/>
    <property type="match status" value="1"/>
</dbReference>
<evidence type="ECO:0000313" key="18">
    <source>
        <dbReference type="EMBL" id="PYD39054.1"/>
    </source>
</evidence>
<keyword evidence="5" id="KW-0597">Phosphoprotein</keyword>
<evidence type="ECO:0000256" key="9">
    <source>
        <dbReference type="ARBA" id="ARBA00022777"/>
    </source>
</evidence>
<dbReference type="InterPro" id="IPR029151">
    <property type="entry name" value="Sensor-like_sf"/>
</dbReference>
<sequence>MPKQRIPLKLSTTLTLMVSAIIASVLLVVFALFFVQMNQEGQDQLQQKAMAIANTLALSSTVVDGLERQDHSGEIQRFAEQVRKQNELLFVVVVDMKGIRYSHPKPWRIGQHFIGEDLEPALHGKTNSAITRGSLGPSLRVFVPVYDAQRQQIGVVSLGIALDTVRRVVGESRWIIYWTIAFAALVGTLGTFFLVRALKRIMLGFEPYEISNLFEQRNAMLQSIKEGVIAVDNQSRITIVNDEAKRLLRQCGPLENLLLESASKHWPALLHLAEVLASGKPLRDRQINFNGSELLTNTVPVIVKGQVIGAIATFRDKTEVSQLVQRLSGMAHYADALRVQSHEFMNKLHVILGMLHMKAYQQLENYIINTASNYQEEIGALLRKIQSPEVAGFFIGKISRAHEAGIELTIDEASLLPETDDAETTHVLISVLGNLIENAIDAIDGVEGHEINLSFHHNEDRLHCIVSDDGPGIDPAIGARIFEQGFSTKGPGRGIGLALIRSSLEKLGGSIDFDSEPGELTQFFVHIPYRAKD</sequence>
<dbReference type="GO" id="GO:0005886">
    <property type="term" value="C:plasma membrane"/>
    <property type="evidence" value="ECO:0007669"/>
    <property type="project" value="UniProtKB-SubCell"/>
</dbReference>
<dbReference type="PRINTS" id="PR00344">
    <property type="entry name" value="BCTRLSENSOR"/>
</dbReference>
<protein>
    <recommendedName>
        <fullName evidence="15">Sensor histidine kinase DcuS</fullName>
        <ecNumber evidence="3">2.7.13.3</ecNumber>
    </recommendedName>
</protein>
<dbReference type="InterPro" id="IPR039506">
    <property type="entry name" value="SPOB_a"/>
</dbReference>
<comment type="function">
    <text evidence="14">Member of the two-component regulatory system DcuR/DcuS. Involved in the C4-dicarboxylate-stimulated regulation of the genes encoding the anaerobic fumarate respiratory system (frdABCD; nuoAN; dcuB; sdhCDAB; etc.). Weakly regulates the aerobic C4-dicarboxylate transporter dctA. Activates DcuR by phosphorylation.</text>
</comment>
<evidence type="ECO:0000256" key="10">
    <source>
        <dbReference type="ARBA" id="ARBA00022840"/>
    </source>
</evidence>
<proteinExistence type="predicted"/>
<keyword evidence="9 18" id="KW-0418">Kinase</keyword>
<dbReference type="Pfam" id="PF17203">
    <property type="entry name" value="sCache_3_2"/>
    <property type="match status" value="1"/>
</dbReference>
<dbReference type="RefSeq" id="WP_004943150.1">
    <property type="nucleotide sequence ID" value="NZ_PESE01000002.1"/>
</dbReference>
<dbReference type="Gene3D" id="3.30.450.20">
    <property type="entry name" value="PAS domain"/>
    <property type="match status" value="2"/>
</dbReference>
<keyword evidence="10" id="KW-0067">ATP-binding</keyword>
<dbReference type="PANTHER" id="PTHR43547:SF10">
    <property type="entry name" value="SENSOR HISTIDINE KINASE DCUS"/>
    <property type="match status" value="1"/>
</dbReference>
<keyword evidence="13 16" id="KW-0472">Membrane</keyword>
<dbReference type="InterPro" id="IPR016120">
    <property type="entry name" value="Sig_transdc_His_kin_SpoOB"/>
</dbReference>
<dbReference type="Pfam" id="PF02518">
    <property type="entry name" value="HATPase_c"/>
    <property type="match status" value="1"/>
</dbReference>
<evidence type="ECO:0000256" key="1">
    <source>
        <dbReference type="ARBA" id="ARBA00000085"/>
    </source>
</evidence>
<evidence type="ECO:0000256" key="11">
    <source>
        <dbReference type="ARBA" id="ARBA00022989"/>
    </source>
</evidence>
<dbReference type="OrthoDB" id="9792686at2"/>
<evidence type="ECO:0000256" key="4">
    <source>
        <dbReference type="ARBA" id="ARBA00022475"/>
    </source>
</evidence>
<comment type="catalytic activity">
    <reaction evidence="1">
        <text>ATP + protein L-histidine = ADP + protein N-phospho-L-histidine.</text>
        <dbReference type="EC" id="2.7.13.3"/>
    </reaction>
</comment>
<dbReference type="PROSITE" id="PS50109">
    <property type="entry name" value="HIS_KIN"/>
    <property type="match status" value="1"/>
</dbReference>
<feature type="domain" description="Histidine kinase" evidence="17">
    <location>
        <begin position="339"/>
        <end position="531"/>
    </location>
</feature>
<keyword evidence="4" id="KW-1003">Cell membrane</keyword>
<dbReference type="SMART" id="SM00387">
    <property type="entry name" value="HATPase_c"/>
    <property type="match status" value="1"/>
</dbReference>
<comment type="subcellular location">
    <subcellularLocation>
        <location evidence="2">Cell membrane</location>
        <topology evidence="2">Multi-pass membrane protein</topology>
    </subcellularLocation>
</comment>
<keyword evidence="12" id="KW-0902">Two-component regulatory system</keyword>
<dbReference type="SUPFAM" id="SSF55890">
    <property type="entry name" value="Sporulation response regulatory protein Spo0B"/>
    <property type="match status" value="1"/>
</dbReference>
<gene>
    <name evidence="18" type="ORF">CT690_08435</name>
</gene>
<evidence type="ECO:0000256" key="5">
    <source>
        <dbReference type="ARBA" id="ARBA00022553"/>
    </source>
</evidence>
<organism evidence="18 19">
    <name type="scientific">Serratia plymuthica</name>
    <dbReference type="NCBI Taxonomy" id="82996"/>
    <lineage>
        <taxon>Bacteria</taxon>
        <taxon>Pseudomonadati</taxon>
        <taxon>Pseudomonadota</taxon>
        <taxon>Gammaproteobacteria</taxon>
        <taxon>Enterobacterales</taxon>
        <taxon>Yersiniaceae</taxon>
        <taxon>Serratia</taxon>
    </lineage>
</organism>
<comment type="caution">
    <text evidence="18">The sequence shown here is derived from an EMBL/GenBank/DDBJ whole genome shotgun (WGS) entry which is preliminary data.</text>
</comment>
<name>A0A318NZ38_SERPL</name>
<dbReference type="Gene3D" id="3.30.565.10">
    <property type="entry name" value="Histidine kinase-like ATPase, C-terminal domain"/>
    <property type="match status" value="1"/>
</dbReference>
<feature type="transmembrane region" description="Helical" evidence="16">
    <location>
        <begin position="175"/>
        <end position="195"/>
    </location>
</feature>
<dbReference type="SUPFAM" id="SSF55785">
    <property type="entry name" value="PYP-like sensor domain (PAS domain)"/>
    <property type="match status" value="1"/>
</dbReference>
<evidence type="ECO:0000256" key="7">
    <source>
        <dbReference type="ARBA" id="ARBA00022692"/>
    </source>
</evidence>
<evidence type="ECO:0000256" key="8">
    <source>
        <dbReference type="ARBA" id="ARBA00022741"/>
    </source>
</evidence>
<evidence type="ECO:0000256" key="13">
    <source>
        <dbReference type="ARBA" id="ARBA00023136"/>
    </source>
</evidence>
<evidence type="ECO:0000256" key="15">
    <source>
        <dbReference type="ARBA" id="ARBA00067636"/>
    </source>
</evidence>
<dbReference type="SUPFAM" id="SSF103190">
    <property type="entry name" value="Sensory domain-like"/>
    <property type="match status" value="1"/>
</dbReference>
<dbReference type="PANTHER" id="PTHR43547">
    <property type="entry name" value="TWO-COMPONENT HISTIDINE KINASE"/>
    <property type="match status" value="1"/>
</dbReference>
<keyword evidence="7 16" id="KW-0812">Transmembrane</keyword>
<keyword evidence="6" id="KW-0808">Transferase</keyword>
<dbReference type="AlphaFoldDB" id="A0A318NZ38"/>
<dbReference type="Gene3D" id="1.10.287.130">
    <property type="match status" value="1"/>
</dbReference>
<feature type="transmembrane region" description="Helical" evidence="16">
    <location>
        <begin position="12"/>
        <end position="35"/>
    </location>
</feature>
<dbReference type="SUPFAM" id="SSF55874">
    <property type="entry name" value="ATPase domain of HSP90 chaperone/DNA topoisomerase II/histidine kinase"/>
    <property type="match status" value="1"/>
</dbReference>
<keyword evidence="11 16" id="KW-1133">Transmembrane helix</keyword>
<evidence type="ECO:0000256" key="12">
    <source>
        <dbReference type="ARBA" id="ARBA00023012"/>
    </source>
</evidence>
<dbReference type="GO" id="GO:0000155">
    <property type="term" value="F:phosphorelay sensor kinase activity"/>
    <property type="evidence" value="ECO:0007669"/>
    <property type="project" value="InterPro"/>
</dbReference>
<dbReference type="EMBL" id="PESE01000002">
    <property type="protein sequence ID" value="PYD39054.1"/>
    <property type="molecule type" value="Genomic_DNA"/>
</dbReference>
<evidence type="ECO:0000313" key="19">
    <source>
        <dbReference type="Proteomes" id="UP000248196"/>
    </source>
</evidence>
<dbReference type="GO" id="GO:0005524">
    <property type="term" value="F:ATP binding"/>
    <property type="evidence" value="ECO:0007669"/>
    <property type="project" value="UniProtKB-KW"/>
</dbReference>
<dbReference type="InterPro" id="IPR004358">
    <property type="entry name" value="Sig_transdc_His_kin-like_C"/>
</dbReference>
<evidence type="ECO:0000256" key="2">
    <source>
        <dbReference type="ARBA" id="ARBA00004651"/>
    </source>
</evidence>
<evidence type="ECO:0000256" key="6">
    <source>
        <dbReference type="ARBA" id="ARBA00022679"/>
    </source>
</evidence>
<dbReference type="InterPro" id="IPR036890">
    <property type="entry name" value="HATPase_C_sf"/>
</dbReference>
<evidence type="ECO:0000256" key="16">
    <source>
        <dbReference type="SAM" id="Phobius"/>
    </source>
</evidence>
<evidence type="ECO:0000256" key="14">
    <source>
        <dbReference type="ARBA" id="ARBA00054880"/>
    </source>
</evidence>
<dbReference type="InterPro" id="IPR005467">
    <property type="entry name" value="His_kinase_dom"/>
</dbReference>
<dbReference type="Proteomes" id="UP000248196">
    <property type="component" value="Unassembled WGS sequence"/>
</dbReference>
<dbReference type="InterPro" id="IPR003594">
    <property type="entry name" value="HATPase_dom"/>
</dbReference>
<dbReference type="InterPro" id="IPR033463">
    <property type="entry name" value="sCache_3"/>
</dbReference>
<dbReference type="FunFam" id="1.10.287.130:FF:000011">
    <property type="entry name" value="Sensor histidine kinase DcuS"/>
    <property type="match status" value="1"/>
</dbReference>
<reference evidence="18 19" key="1">
    <citation type="submission" date="2017-11" db="EMBL/GenBank/DDBJ databases">
        <title>Genome sequence of the oocydin A producing rhizobacterium Serratia plymuthica 4Rx5.</title>
        <authorList>
            <person name="Matilla M.A."/>
            <person name="Udaondo Z."/>
            <person name="Salmond G.P.C."/>
        </authorList>
    </citation>
    <scope>NUCLEOTIDE SEQUENCE [LARGE SCALE GENOMIC DNA]</scope>
    <source>
        <strain evidence="18 19">4Rx5</strain>
    </source>
</reference>
<evidence type="ECO:0000259" key="17">
    <source>
        <dbReference type="PROSITE" id="PS50109"/>
    </source>
</evidence>
<dbReference type="NCBIfam" id="NF008298">
    <property type="entry name" value="PRK11086.1"/>
    <property type="match status" value="1"/>
</dbReference>
<evidence type="ECO:0000256" key="3">
    <source>
        <dbReference type="ARBA" id="ARBA00012438"/>
    </source>
</evidence>
<keyword evidence="8" id="KW-0547">Nucleotide-binding</keyword>